<dbReference type="RefSeq" id="WP_209676471.1">
    <property type="nucleotide sequence ID" value="NZ_JAGIOI010000001.1"/>
</dbReference>
<dbReference type="EMBL" id="JAGIOI010000001">
    <property type="protein sequence ID" value="MBP2411383.1"/>
    <property type="molecule type" value="Genomic_DNA"/>
</dbReference>
<dbReference type="Proteomes" id="UP000711614">
    <property type="component" value="Unassembled WGS sequence"/>
</dbReference>
<evidence type="ECO:0000313" key="3">
    <source>
        <dbReference type="Proteomes" id="UP000711614"/>
    </source>
</evidence>
<accession>A0ABS4YRG1</accession>
<organism evidence="2 3">
    <name type="scientific">Arthrobacter stackebrandtii</name>
    <dbReference type="NCBI Taxonomy" id="272161"/>
    <lineage>
        <taxon>Bacteria</taxon>
        <taxon>Bacillati</taxon>
        <taxon>Actinomycetota</taxon>
        <taxon>Actinomycetes</taxon>
        <taxon>Micrococcales</taxon>
        <taxon>Micrococcaceae</taxon>
        <taxon>Arthrobacter</taxon>
    </lineage>
</organism>
<proteinExistence type="predicted"/>
<feature type="transmembrane region" description="Helical" evidence="1">
    <location>
        <begin position="25"/>
        <end position="43"/>
    </location>
</feature>
<evidence type="ECO:0000256" key="1">
    <source>
        <dbReference type="SAM" id="Phobius"/>
    </source>
</evidence>
<evidence type="ECO:0000313" key="2">
    <source>
        <dbReference type="EMBL" id="MBP2411383.1"/>
    </source>
</evidence>
<comment type="caution">
    <text evidence="2">The sequence shown here is derived from an EMBL/GenBank/DDBJ whole genome shotgun (WGS) entry which is preliminary data.</text>
</comment>
<keyword evidence="3" id="KW-1185">Reference proteome</keyword>
<gene>
    <name evidence="2" type="ORF">JOF48_000182</name>
</gene>
<sequence>MTVVLVPLAAGSVAASSPSSFSLPPYFIFIIIAAGLFISFFRASARKRRAEQANPHLAAPAHQHPQAKLPQQTGTAHQGGTAPYVGTLLNGVPLKGYDSSHGHQTTGYLNERMQAEAELKRQLDALDAARRAGQVDADQYAAYREGIFKKF</sequence>
<name>A0ABS4YRG1_9MICC</name>
<keyword evidence="1" id="KW-0472">Membrane</keyword>
<protein>
    <recommendedName>
        <fullName evidence="4">SHOCT domain-containing protein</fullName>
    </recommendedName>
</protein>
<keyword evidence="1" id="KW-1133">Transmembrane helix</keyword>
<keyword evidence="1" id="KW-0812">Transmembrane</keyword>
<reference evidence="2 3" key="1">
    <citation type="submission" date="2021-03" db="EMBL/GenBank/DDBJ databases">
        <title>Sequencing the genomes of 1000 actinobacteria strains.</title>
        <authorList>
            <person name="Klenk H.-P."/>
        </authorList>
    </citation>
    <scope>NUCLEOTIDE SEQUENCE [LARGE SCALE GENOMIC DNA]</scope>
    <source>
        <strain evidence="2 3">DSM 16005</strain>
    </source>
</reference>
<evidence type="ECO:0008006" key="4">
    <source>
        <dbReference type="Google" id="ProtNLM"/>
    </source>
</evidence>